<dbReference type="SMART" id="SM00220">
    <property type="entry name" value="S_TKc"/>
    <property type="match status" value="1"/>
</dbReference>
<dbReference type="GO" id="GO:0005634">
    <property type="term" value="C:nucleus"/>
    <property type="evidence" value="ECO:0007669"/>
    <property type="project" value="TreeGrafter"/>
</dbReference>
<evidence type="ECO:0000313" key="3">
    <source>
        <dbReference type="Proteomes" id="UP000799764"/>
    </source>
</evidence>
<name>A0A9P4PEA4_9PLEO</name>
<keyword evidence="2" id="KW-0808">Transferase</keyword>
<reference evidence="2" key="1">
    <citation type="journal article" date="2020" name="Stud. Mycol.">
        <title>101 Dothideomycetes genomes: a test case for predicting lifestyles and emergence of pathogens.</title>
        <authorList>
            <person name="Haridas S."/>
            <person name="Albert R."/>
            <person name="Binder M."/>
            <person name="Bloem J."/>
            <person name="Labutti K."/>
            <person name="Salamov A."/>
            <person name="Andreopoulos B."/>
            <person name="Baker S."/>
            <person name="Barry K."/>
            <person name="Bills G."/>
            <person name="Bluhm B."/>
            <person name="Cannon C."/>
            <person name="Castanera R."/>
            <person name="Culley D."/>
            <person name="Daum C."/>
            <person name="Ezra D."/>
            <person name="Gonzalez J."/>
            <person name="Henrissat B."/>
            <person name="Kuo A."/>
            <person name="Liang C."/>
            <person name="Lipzen A."/>
            <person name="Lutzoni F."/>
            <person name="Magnuson J."/>
            <person name="Mondo S."/>
            <person name="Nolan M."/>
            <person name="Ohm R."/>
            <person name="Pangilinan J."/>
            <person name="Park H.-J."/>
            <person name="Ramirez L."/>
            <person name="Alfaro M."/>
            <person name="Sun H."/>
            <person name="Tritt A."/>
            <person name="Yoshinaga Y."/>
            <person name="Zwiers L.-H."/>
            <person name="Turgeon B."/>
            <person name="Goodwin S."/>
            <person name="Spatafora J."/>
            <person name="Crous P."/>
            <person name="Grigoriev I."/>
        </authorList>
    </citation>
    <scope>NUCLEOTIDE SEQUENCE</scope>
    <source>
        <strain evidence="2">CBS 690.94</strain>
    </source>
</reference>
<dbReference type="GO" id="GO:0005524">
    <property type="term" value="F:ATP binding"/>
    <property type="evidence" value="ECO:0007669"/>
    <property type="project" value="InterPro"/>
</dbReference>
<dbReference type="PANTHER" id="PTHR44167">
    <property type="entry name" value="OVARIAN-SPECIFIC SERINE/THREONINE-PROTEIN KINASE LOK-RELATED"/>
    <property type="match status" value="1"/>
</dbReference>
<dbReference type="EMBL" id="MU001505">
    <property type="protein sequence ID" value="KAF2441464.1"/>
    <property type="molecule type" value="Genomic_DNA"/>
</dbReference>
<dbReference type="GO" id="GO:0004674">
    <property type="term" value="F:protein serine/threonine kinase activity"/>
    <property type="evidence" value="ECO:0007669"/>
    <property type="project" value="UniProtKB-KW"/>
</dbReference>
<dbReference type="SUPFAM" id="SSF56112">
    <property type="entry name" value="Protein kinase-like (PK-like)"/>
    <property type="match status" value="1"/>
</dbReference>
<sequence length="347" mass="40176">MHSLVGASSMASLFRIGQILKGRLGKYTVTTEIQDTVWFAKNQLHENVVIKSVRDHPRVENERDVLKRFQHRTPHLRPLIDEIEEPSQPTTVVLKYLDSDLWQTAQSERKQLNRKELKHVSRAILEALRVLHESGYVHTDVKPSNVFVDLREGDVRFGEVQLGDLGGCCSVDSWYATTGAFAGTTVYSSPEAIMNMRWNTASDIWSFGVLLIGLIYGGNLQIFHPTEPDPNHEEYRVEVLKEQLRFFFPFPEKFKEITSPDTVRSILYLMQQVPAYTPFSRTTDTEISRVDRDFVCKIMKLDWRDRPTVKELLEDEWWNVDEEPVLLLHPKSFPVDQPQHTEVQQVV</sequence>
<gene>
    <name evidence="2" type="ORF">P171DRAFT_392780</name>
</gene>
<dbReference type="GO" id="GO:0044773">
    <property type="term" value="P:mitotic DNA damage checkpoint signaling"/>
    <property type="evidence" value="ECO:0007669"/>
    <property type="project" value="TreeGrafter"/>
</dbReference>
<dbReference type="Gene3D" id="1.10.510.10">
    <property type="entry name" value="Transferase(Phosphotransferase) domain 1"/>
    <property type="match status" value="1"/>
</dbReference>
<evidence type="ECO:0000259" key="1">
    <source>
        <dbReference type="PROSITE" id="PS50011"/>
    </source>
</evidence>
<dbReference type="InterPro" id="IPR011009">
    <property type="entry name" value="Kinase-like_dom_sf"/>
</dbReference>
<dbReference type="InterPro" id="IPR008271">
    <property type="entry name" value="Ser/Thr_kinase_AS"/>
</dbReference>
<dbReference type="InterPro" id="IPR000719">
    <property type="entry name" value="Prot_kinase_dom"/>
</dbReference>
<proteinExistence type="predicted"/>
<dbReference type="PANTHER" id="PTHR44167:SF30">
    <property type="entry name" value="PHOSPHORYLASE KINASE"/>
    <property type="match status" value="1"/>
</dbReference>
<dbReference type="PROSITE" id="PS50011">
    <property type="entry name" value="PROTEIN_KINASE_DOM"/>
    <property type="match status" value="1"/>
</dbReference>
<keyword evidence="2" id="KW-0723">Serine/threonine-protein kinase</keyword>
<accession>A0A9P4PEA4</accession>
<dbReference type="Proteomes" id="UP000799764">
    <property type="component" value="Unassembled WGS sequence"/>
</dbReference>
<dbReference type="OrthoDB" id="5979581at2759"/>
<dbReference type="PROSITE" id="PS00108">
    <property type="entry name" value="PROTEIN_KINASE_ST"/>
    <property type="match status" value="1"/>
</dbReference>
<dbReference type="AlphaFoldDB" id="A0A9P4PEA4"/>
<feature type="domain" description="Protein kinase" evidence="1">
    <location>
        <begin position="13"/>
        <end position="318"/>
    </location>
</feature>
<keyword evidence="2" id="KW-0418">Kinase</keyword>
<comment type="caution">
    <text evidence="2">The sequence shown here is derived from an EMBL/GenBank/DDBJ whole genome shotgun (WGS) entry which is preliminary data.</text>
</comment>
<evidence type="ECO:0000313" key="2">
    <source>
        <dbReference type="EMBL" id="KAF2441464.1"/>
    </source>
</evidence>
<dbReference type="Pfam" id="PF00069">
    <property type="entry name" value="Pkinase"/>
    <property type="match status" value="1"/>
</dbReference>
<organism evidence="2 3">
    <name type="scientific">Karstenula rhodostoma CBS 690.94</name>
    <dbReference type="NCBI Taxonomy" id="1392251"/>
    <lineage>
        <taxon>Eukaryota</taxon>
        <taxon>Fungi</taxon>
        <taxon>Dikarya</taxon>
        <taxon>Ascomycota</taxon>
        <taxon>Pezizomycotina</taxon>
        <taxon>Dothideomycetes</taxon>
        <taxon>Pleosporomycetidae</taxon>
        <taxon>Pleosporales</taxon>
        <taxon>Massarineae</taxon>
        <taxon>Didymosphaeriaceae</taxon>
        <taxon>Karstenula</taxon>
    </lineage>
</organism>
<protein>
    <submittedName>
        <fullName evidence="2">Serine/threonine protein kinase</fullName>
    </submittedName>
</protein>
<keyword evidence="3" id="KW-1185">Reference proteome</keyword>